<dbReference type="AlphaFoldDB" id="A0A069CYW6"/>
<dbReference type="InterPro" id="IPR025342">
    <property type="entry name" value="DUF4248"/>
</dbReference>
<dbReference type="OrthoDB" id="1038519at2"/>
<evidence type="ECO:0000313" key="3">
    <source>
        <dbReference type="EMBL" id="GAK37780.1"/>
    </source>
</evidence>
<dbReference type="EMBL" id="BAJS01000001">
    <property type="protein sequence ID" value="GAK35320.1"/>
    <property type="molecule type" value="Genomic_DNA"/>
</dbReference>
<dbReference type="Proteomes" id="UP000027601">
    <property type="component" value="Unassembled WGS sequence"/>
</dbReference>
<evidence type="ECO:0000313" key="1">
    <source>
        <dbReference type="EMBL" id="GAK35320.1"/>
    </source>
</evidence>
<dbReference type="Pfam" id="PF14053">
    <property type="entry name" value="DUF4248"/>
    <property type="match status" value="1"/>
</dbReference>
<sequence length="75" mass="8968">MKEDEPFRVRAYHKGILAHLYNPGLPVESAMRKLRNWIRKNEDLYDALYSGREGKNDHYFTRRQVELIVEHLGEP</sequence>
<gene>
    <name evidence="2" type="ORF">JCM15093_2841</name>
    <name evidence="3" type="ORF">JCM15093_3056</name>
    <name evidence="1" type="ORF">JCM15093_401</name>
</gene>
<reference evidence="1 4" key="1">
    <citation type="journal article" date="2015" name="Microbes Environ.">
        <title>Distribution and evolution of nitrogen fixation genes in the phylum bacteroidetes.</title>
        <authorList>
            <person name="Inoue J."/>
            <person name="Oshima K."/>
            <person name="Suda W."/>
            <person name="Sakamoto M."/>
            <person name="Iino T."/>
            <person name="Noda S."/>
            <person name="Hongoh Y."/>
            <person name="Hattori M."/>
            <person name="Ohkuma M."/>
        </authorList>
    </citation>
    <scope>NUCLEOTIDE SEQUENCE [LARGE SCALE GENOMIC DNA]</scope>
    <source>
        <strain evidence="1 4">JCM 15093</strain>
    </source>
</reference>
<name>A0A069CYW6_9BACE</name>
<evidence type="ECO:0008006" key="5">
    <source>
        <dbReference type="Google" id="ProtNLM"/>
    </source>
</evidence>
<organism evidence="1 4">
    <name type="scientific">Bacteroides graminisolvens DSM 19988 = JCM 15093</name>
    <dbReference type="NCBI Taxonomy" id="1121097"/>
    <lineage>
        <taxon>Bacteria</taxon>
        <taxon>Pseudomonadati</taxon>
        <taxon>Bacteroidota</taxon>
        <taxon>Bacteroidia</taxon>
        <taxon>Bacteroidales</taxon>
        <taxon>Bacteroidaceae</taxon>
        <taxon>Bacteroides</taxon>
    </lineage>
</organism>
<evidence type="ECO:0000313" key="2">
    <source>
        <dbReference type="EMBL" id="GAK37580.1"/>
    </source>
</evidence>
<keyword evidence="4" id="KW-1185">Reference proteome</keyword>
<evidence type="ECO:0000313" key="4">
    <source>
        <dbReference type="Proteomes" id="UP000027601"/>
    </source>
</evidence>
<dbReference type="EMBL" id="BAJS01000023">
    <property type="protein sequence ID" value="GAK37580.1"/>
    <property type="molecule type" value="Genomic_DNA"/>
</dbReference>
<proteinExistence type="predicted"/>
<comment type="caution">
    <text evidence="1">The sequence shown here is derived from an EMBL/GenBank/DDBJ whole genome shotgun (WGS) entry which is preliminary data.</text>
</comment>
<dbReference type="eggNOG" id="ENOG5030W8M">
    <property type="taxonomic scope" value="Bacteria"/>
</dbReference>
<dbReference type="RefSeq" id="WP_027317654.1">
    <property type="nucleotide sequence ID" value="NZ_ATZI01000001.1"/>
</dbReference>
<protein>
    <recommendedName>
        <fullName evidence="5">DUF4248 domain-containing protein</fullName>
    </recommendedName>
</protein>
<dbReference type="EMBL" id="BAJS01000028">
    <property type="protein sequence ID" value="GAK37780.1"/>
    <property type="molecule type" value="Genomic_DNA"/>
</dbReference>
<accession>A0A069CYW6</accession>